<name>A0A2T0K8W5_9ACTN</name>
<keyword evidence="2" id="KW-1185">Reference proteome</keyword>
<comment type="caution">
    <text evidence="1">The sequence shown here is derived from an EMBL/GenBank/DDBJ whole genome shotgun (WGS) entry which is preliminary data.</text>
</comment>
<proteinExistence type="predicted"/>
<reference evidence="1 2" key="1">
    <citation type="submission" date="2018-03" db="EMBL/GenBank/DDBJ databases">
        <title>Genomic Encyclopedia of Archaeal and Bacterial Type Strains, Phase II (KMG-II): from individual species to whole genera.</title>
        <authorList>
            <person name="Goeker M."/>
        </authorList>
    </citation>
    <scope>NUCLEOTIDE SEQUENCE [LARGE SCALE GENOMIC DNA]</scope>
    <source>
        <strain evidence="1 2">DSM 43146</strain>
    </source>
</reference>
<dbReference type="PANTHER" id="PTHR35526">
    <property type="entry name" value="ANTI-SIGMA-F FACTOR RSBW-RELATED"/>
    <property type="match status" value="1"/>
</dbReference>
<dbReference type="AlphaFoldDB" id="A0A2T0K8W5"/>
<dbReference type="InterPro" id="IPR036890">
    <property type="entry name" value="HATPase_C_sf"/>
</dbReference>
<sequence>MTMTQLREQPYLMVLAPEPEATSLAGTLVADACLAWRLVELLHPARRVMAELVLNAVEHARTGLVVTVTRCDGGLRLAVADGDPRLPRLRAPGPVDGGAPFDVRGHGLQAVQAVAAAWGAEPTESGKVVWAELLILPSV</sequence>
<dbReference type="SUPFAM" id="SSF55874">
    <property type="entry name" value="ATPase domain of HSP90 chaperone/DNA topoisomerase II/histidine kinase"/>
    <property type="match status" value="1"/>
</dbReference>
<evidence type="ECO:0000313" key="2">
    <source>
        <dbReference type="Proteomes" id="UP000239415"/>
    </source>
</evidence>
<dbReference type="EMBL" id="PVMZ01000010">
    <property type="protein sequence ID" value="PRX19515.1"/>
    <property type="molecule type" value="Genomic_DNA"/>
</dbReference>
<dbReference type="PANTHER" id="PTHR35526:SF3">
    <property type="entry name" value="ANTI-SIGMA-F FACTOR RSBW"/>
    <property type="match status" value="1"/>
</dbReference>
<dbReference type="Proteomes" id="UP000239415">
    <property type="component" value="Unassembled WGS sequence"/>
</dbReference>
<dbReference type="InterPro" id="IPR050267">
    <property type="entry name" value="Anti-sigma-factor_SerPK"/>
</dbReference>
<evidence type="ECO:0000313" key="1">
    <source>
        <dbReference type="EMBL" id="PRX19515.1"/>
    </source>
</evidence>
<accession>A0A2T0K8W5</accession>
<protein>
    <recommendedName>
        <fullName evidence="3">Histidine kinase-like protein</fullName>
    </recommendedName>
</protein>
<dbReference type="CDD" id="cd16936">
    <property type="entry name" value="HATPase_RsbW-like"/>
    <property type="match status" value="1"/>
</dbReference>
<evidence type="ECO:0008006" key="3">
    <source>
        <dbReference type="Google" id="ProtNLM"/>
    </source>
</evidence>
<gene>
    <name evidence="1" type="ORF">CLV67_110267</name>
</gene>
<dbReference type="Gene3D" id="3.30.565.10">
    <property type="entry name" value="Histidine kinase-like ATPase, C-terminal domain"/>
    <property type="match status" value="1"/>
</dbReference>
<organism evidence="1 2">
    <name type="scientific">Actinoplanes italicus</name>
    <dbReference type="NCBI Taxonomy" id="113567"/>
    <lineage>
        <taxon>Bacteria</taxon>
        <taxon>Bacillati</taxon>
        <taxon>Actinomycetota</taxon>
        <taxon>Actinomycetes</taxon>
        <taxon>Micromonosporales</taxon>
        <taxon>Micromonosporaceae</taxon>
        <taxon>Actinoplanes</taxon>
    </lineage>
</organism>